<feature type="compositionally biased region" description="Low complexity" evidence="1">
    <location>
        <begin position="33"/>
        <end position="51"/>
    </location>
</feature>
<name>A0A0A8XRA3_ARUDO</name>
<proteinExistence type="predicted"/>
<feature type="region of interest" description="Disordered" evidence="1">
    <location>
        <begin position="26"/>
        <end position="51"/>
    </location>
</feature>
<organism evidence="2">
    <name type="scientific">Arundo donax</name>
    <name type="common">Giant reed</name>
    <name type="synonym">Donax arundinaceus</name>
    <dbReference type="NCBI Taxonomy" id="35708"/>
    <lineage>
        <taxon>Eukaryota</taxon>
        <taxon>Viridiplantae</taxon>
        <taxon>Streptophyta</taxon>
        <taxon>Embryophyta</taxon>
        <taxon>Tracheophyta</taxon>
        <taxon>Spermatophyta</taxon>
        <taxon>Magnoliopsida</taxon>
        <taxon>Liliopsida</taxon>
        <taxon>Poales</taxon>
        <taxon>Poaceae</taxon>
        <taxon>PACMAD clade</taxon>
        <taxon>Arundinoideae</taxon>
        <taxon>Arundineae</taxon>
        <taxon>Arundo</taxon>
    </lineage>
</organism>
<accession>A0A0A8XRA3</accession>
<dbReference type="EMBL" id="GBRH01282587">
    <property type="protein sequence ID" value="JAD15308.1"/>
    <property type="molecule type" value="Transcribed_RNA"/>
</dbReference>
<dbReference type="AlphaFoldDB" id="A0A0A8XRA3"/>
<protein>
    <submittedName>
        <fullName evidence="2">Uncharacterized protein</fullName>
    </submittedName>
</protein>
<reference evidence="2" key="2">
    <citation type="journal article" date="2015" name="Data Brief">
        <title>Shoot transcriptome of the giant reed, Arundo donax.</title>
        <authorList>
            <person name="Barrero R.A."/>
            <person name="Guerrero F.D."/>
            <person name="Moolhuijzen P."/>
            <person name="Goolsby J.A."/>
            <person name="Tidwell J."/>
            <person name="Bellgard S.E."/>
            <person name="Bellgard M.I."/>
        </authorList>
    </citation>
    <scope>NUCLEOTIDE SEQUENCE</scope>
    <source>
        <tissue evidence="2">Shoot tissue taken approximately 20 cm above the soil surface</tissue>
    </source>
</reference>
<reference evidence="2" key="1">
    <citation type="submission" date="2014-09" db="EMBL/GenBank/DDBJ databases">
        <authorList>
            <person name="Magalhaes I.L.F."/>
            <person name="Oliveira U."/>
            <person name="Santos F.R."/>
            <person name="Vidigal T.H.D.A."/>
            <person name="Brescovit A.D."/>
            <person name="Santos A.J."/>
        </authorList>
    </citation>
    <scope>NUCLEOTIDE SEQUENCE</scope>
    <source>
        <tissue evidence="2">Shoot tissue taken approximately 20 cm above the soil surface</tissue>
    </source>
</reference>
<evidence type="ECO:0000256" key="1">
    <source>
        <dbReference type="SAM" id="MobiDB-lite"/>
    </source>
</evidence>
<sequence>MRGSMHSFQSSQRNSLSCFTILSSSVPARRHSASSVGQTSGTSSRSGSRRR</sequence>
<evidence type="ECO:0000313" key="2">
    <source>
        <dbReference type="EMBL" id="JAD15308.1"/>
    </source>
</evidence>